<dbReference type="GO" id="GO:0000150">
    <property type="term" value="F:DNA strand exchange activity"/>
    <property type="evidence" value="ECO:0007669"/>
    <property type="project" value="InterPro"/>
</dbReference>
<dbReference type="Proteomes" id="UP000192721">
    <property type="component" value="Unassembled WGS sequence"/>
</dbReference>
<dbReference type="InterPro" id="IPR038109">
    <property type="entry name" value="DNA_bind_recomb_sf"/>
</dbReference>
<dbReference type="GO" id="GO:0003677">
    <property type="term" value="F:DNA binding"/>
    <property type="evidence" value="ECO:0007669"/>
    <property type="project" value="UniProtKB-KW"/>
</dbReference>
<evidence type="ECO:0000259" key="4">
    <source>
        <dbReference type="SMART" id="SM00857"/>
    </source>
</evidence>
<dbReference type="InterPro" id="IPR011109">
    <property type="entry name" value="DNA_bind_recombinase_dom"/>
</dbReference>
<dbReference type="Gene3D" id="3.40.50.1390">
    <property type="entry name" value="Resolvase, N-terminal catalytic domain"/>
    <property type="match status" value="1"/>
</dbReference>
<keyword evidence="2" id="KW-0233">DNA recombination</keyword>
<gene>
    <name evidence="5" type="ORF">B0T45_20095</name>
</gene>
<evidence type="ECO:0000256" key="3">
    <source>
        <dbReference type="SAM" id="Coils"/>
    </source>
</evidence>
<dbReference type="Pfam" id="PF07508">
    <property type="entry name" value="Recombinase"/>
    <property type="match status" value="1"/>
</dbReference>
<keyword evidence="3" id="KW-0175">Coiled coil</keyword>
<dbReference type="SMART" id="SM00857">
    <property type="entry name" value="Resolvase"/>
    <property type="match status" value="1"/>
</dbReference>
<proteinExistence type="predicted"/>
<dbReference type="EMBL" id="MUKV01000037">
    <property type="protein sequence ID" value="OQS33698.1"/>
    <property type="molecule type" value="Genomic_DNA"/>
</dbReference>
<feature type="coiled-coil region" evidence="3">
    <location>
        <begin position="391"/>
        <end position="455"/>
    </location>
</feature>
<dbReference type="InterPro" id="IPR036162">
    <property type="entry name" value="Resolvase-like_N_sf"/>
</dbReference>
<comment type="caution">
    <text evidence="5">The sequence shown here is derived from an EMBL/GenBank/DDBJ whole genome shotgun (WGS) entry which is preliminary data.</text>
</comment>
<name>A0A1W0CG56_9NEIS</name>
<keyword evidence="1" id="KW-0238">DNA-binding</keyword>
<dbReference type="InterPro" id="IPR006119">
    <property type="entry name" value="Resolv_N"/>
</dbReference>
<organism evidence="5 6">
    <name type="scientific">Chromobacterium haemolyticum</name>
    <dbReference type="NCBI Taxonomy" id="394935"/>
    <lineage>
        <taxon>Bacteria</taxon>
        <taxon>Pseudomonadati</taxon>
        <taxon>Pseudomonadota</taxon>
        <taxon>Betaproteobacteria</taxon>
        <taxon>Neisseriales</taxon>
        <taxon>Chromobacteriaceae</taxon>
        <taxon>Chromobacterium</taxon>
    </lineage>
</organism>
<sequence length="545" mass="61180">MKTAKVYSYLRFSDPKQAAGSSADRQIQYAERWAAERQLELDGSLTLRDEGLSAYHQRHVSRGALGAFLAAIDQGHIPHGSVLIVEGLDRLSRAEPILAQAQLTQIINAGITVVTASDGKEYNREKLKSNPMDLVYSLLVMIRAHEESDTKSKRVKAAIQRQIDGWINGTFRGRIVTGQDPQWLKWNGQKWEMIEDRAAAYHLAFKLYAQGLGARPILQQLSKEGMKLNNKGLPDPANFYRTLHNPAVYGDRVISLNGNSYTLEKYYPALIEKDDFLKLQSQVNERTKKGRPSGITNILTGMAILRCGYCGATIAGQAQTSKIKKDGTYNKELRRMLCINSGNIKIKECPHPGSTKASPVENAIMEFCSDKINLETLFDTSDRTAPLRQELKNAKASREKIKTQLEKITLALIESPPEATPKTFIKKASELETSLDATEKTIRQLEGELIQTSQSGEHIDIAEKWAELREGVKNFDEDSRKKARKMIMHTFKSIIIYMSGISPSHSEKGSRRWIDLVLIPKGGKVRTLRIERKTGKWLAAEDLQT</sequence>
<dbReference type="PANTHER" id="PTHR30461">
    <property type="entry name" value="DNA-INVERTASE FROM LAMBDOID PROPHAGE"/>
    <property type="match status" value="1"/>
</dbReference>
<dbReference type="InterPro" id="IPR050639">
    <property type="entry name" value="SSR_resolvase"/>
</dbReference>
<protein>
    <recommendedName>
        <fullName evidence="4">Resolvase/invertase-type recombinase catalytic domain-containing protein</fullName>
    </recommendedName>
</protein>
<dbReference type="Pfam" id="PF00239">
    <property type="entry name" value="Resolvase"/>
    <property type="match status" value="1"/>
</dbReference>
<dbReference type="AlphaFoldDB" id="A0A1W0CG56"/>
<evidence type="ECO:0000313" key="6">
    <source>
        <dbReference type="Proteomes" id="UP000192721"/>
    </source>
</evidence>
<feature type="domain" description="Resolvase/invertase-type recombinase catalytic" evidence="4">
    <location>
        <begin position="6"/>
        <end position="171"/>
    </location>
</feature>
<evidence type="ECO:0000256" key="1">
    <source>
        <dbReference type="ARBA" id="ARBA00023125"/>
    </source>
</evidence>
<dbReference type="RefSeq" id="WP_081556698.1">
    <property type="nucleotide sequence ID" value="NZ_MUKV01000037.1"/>
</dbReference>
<reference evidence="5 6" key="1">
    <citation type="submission" date="2017-02" db="EMBL/GenBank/DDBJ databases">
        <title>Chromobacterium haemolyticum H5244.</title>
        <authorList>
            <person name="Gulvik C.A."/>
        </authorList>
    </citation>
    <scope>NUCLEOTIDE SEQUENCE [LARGE SCALE GENOMIC DNA]</scope>
    <source>
        <strain evidence="5 6">H5244</strain>
    </source>
</reference>
<evidence type="ECO:0000313" key="5">
    <source>
        <dbReference type="EMBL" id="OQS33698.1"/>
    </source>
</evidence>
<dbReference type="CDD" id="cd00338">
    <property type="entry name" value="Ser_Recombinase"/>
    <property type="match status" value="1"/>
</dbReference>
<accession>A0A1W0CG56</accession>
<dbReference type="Gene3D" id="3.90.1750.20">
    <property type="entry name" value="Putative Large Serine Recombinase, Chain B, Domain 2"/>
    <property type="match status" value="1"/>
</dbReference>
<evidence type="ECO:0000256" key="2">
    <source>
        <dbReference type="ARBA" id="ARBA00023172"/>
    </source>
</evidence>
<dbReference type="SUPFAM" id="SSF53041">
    <property type="entry name" value="Resolvase-like"/>
    <property type="match status" value="1"/>
</dbReference>
<dbReference type="PANTHER" id="PTHR30461:SF2">
    <property type="entry name" value="SERINE RECOMBINASE PINE-RELATED"/>
    <property type="match status" value="1"/>
</dbReference>